<protein>
    <submittedName>
        <fullName evidence="2">Uncharacterized protein</fullName>
    </submittedName>
</protein>
<evidence type="ECO:0000313" key="2">
    <source>
        <dbReference type="EMBL" id="QRC93489.1"/>
    </source>
</evidence>
<gene>
    <name evidence="2" type="ORF">JI435_037070</name>
</gene>
<organism evidence="2 3">
    <name type="scientific">Phaeosphaeria nodorum (strain SN15 / ATCC MYA-4574 / FGSC 10173)</name>
    <name type="common">Glume blotch fungus</name>
    <name type="synonym">Parastagonospora nodorum</name>
    <dbReference type="NCBI Taxonomy" id="321614"/>
    <lineage>
        <taxon>Eukaryota</taxon>
        <taxon>Fungi</taxon>
        <taxon>Dikarya</taxon>
        <taxon>Ascomycota</taxon>
        <taxon>Pezizomycotina</taxon>
        <taxon>Dothideomycetes</taxon>
        <taxon>Pleosporomycetidae</taxon>
        <taxon>Pleosporales</taxon>
        <taxon>Pleosporineae</taxon>
        <taxon>Phaeosphaeriaceae</taxon>
        <taxon>Parastagonospora</taxon>
    </lineage>
</organism>
<evidence type="ECO:0000313" key="3">
    <source>
        <dbReference type="Proteomes" id="UP000663193"/>
    </source>
</evidence>
<accession>A0A7U2EUZ6</accession>
<feature type="region of interest" description="Disordered" evidence="1">
    <location>
        <begin position="65"/>
        <end position="91"/>
    </location>
</feature>
<dbReference type="AlphaFoldDB" id="A0A7U2EUZ6"/>
<keyword evidence="3" id="KW-1185">Reference proteome</keyword>
<proteinExistence type="predicted"/>
<dbReference type="Proteomes" id="UP000663193">
    <property type="component" value="Chromosome 3"/>
</dbReference>
<feature type="non-terminal residue" evidence="2">
    <location>
        <position position="91"/>
    </location>
</feature>
<sequence>PTPSSQLRISRLLISTIRNGRLRHVPRRPQRIRCPPADEAREELGSARAWCHCRPRHCLLGLHPRHRHVHQQEETGTPSRRRLRYPPKEAR</sequence>
<evidence type="ECO:0000256" key="1">
    <source>
        <dbReference type="SAM" id="MobiDB-lite"/>
    </source>
</evidence>
<dbReference type="VEuPathDB" id="FungiDB:JI435_037070"/>
<name>A0A7U2EUZ6_PHANO</name>
<reference evidence="3" key="1">
    <citation type="journal article" date="2021" name="BMC Genomics">
        <title>Chromosome-level genome assembly and manually-curated proteome of model necrotroph Parastagonospora nodorum Sn15 reveals a genome-wide trove of candidate effector homologs, and redundancy of virulence-related functions within an accessory chromosome.</title>
        <authorList>
            <person name="Bertazzoni S."/>
            <person name="Jones D.A.B."/>
            <person name="Phan H.T."/>
            <person name="Tan K.-C."/>
            <person name="Hane J.K."/>
        </authorList>
    </citation>
    <scope>NUCLEOTIDE SEQUENCE [LARGE SCALE GENOMIC DNA]</scope>
    <source>
        <strain evidence="3">SN15 / ATCC MYA-4574 / FGSC 10173)</strain>
    </source>
</reference>
<dbReference type="EMBL" id="CP069025">
    <property type="protein sequence ID" value="QRC93489.1"/>
    <property type="molecule type" value="Genomic_DNA"/>
</dbReference>